<evidence type="ECO:0000256" key="1">
    <source>
        <dbReference type="SAM" id="MobiDB-lite"/>
    </source>
</evidence>
<evidence type="ECO:0000313" key="4">
    <source>
        <dbReference type="Proteomes" id="UP000244309"/>
    </source>
</evidence>
<dbReference type="SMART" id="SM00271">
    <property type="entry name" value="DnaJ"/>
    <property type="match status" value="1"/>
</dbReference>
<dbReference type="EMBL" id="PKFO01000002">
    <property type="protein sequence ID" value="PVH19695.1"/>
    <property type="molecule type" value="Genomic_DNA"/>
</dbReference>
<gene>
    <name evidence="3" type="ORF">CXQ85_003549</name>
</gene>
<dbReference type="PANTHER" id="PTHR46620">
    <property type="entry name" value="J DOMAIN-CONTAINING PROTEIN SPF31"/>
    <property type="match status" value="1"/>
</dbReference>
<feature type="domain" description="J" evidence="2">
    <location>
        <begin position="30"/>
        <end position="114"/>
    </location>
</feature>
<dbReference type="Proteomes" id="UP000244309">
    <property type="component" value="Unassembled WGS sequence"/>
</dbReference>
<keyword evidence="4" id="KW-1185">Reference proteome</keyword>
<dbReference type="OrthoDB" id="342454at2759"/>
<dbReference type="AlphaFoldDB" id="A0A2V1APJ6"/>
<accession>A0A2V1APJ6</accession>
<name>A0A2V1APJ6_9ASCO</name>
<dbReference type="InterPro" id="IPR001623">
    <property type="entry name" value="DnaJ_domain"/>
</dbReference>
<protein>
    <recommendedName>
        <fullName evidence="2">J domain-containing protein</fullName>
    </recommendedName>
</protein>
<proteinExistence type="predicted"/>
<sequence>MSLEQVLKAQESDLAREAEVARVLNCASGDYYAILELNPLYEPASLDSRVKRAFKKKSLQIHPDKVKHEDAPKAFDLLKKAESVLSASEDDEDDETKKKVSEKKALQEIYETIANNLDIDVIEDFGSRENALVRDKVSQTLEHQKKSVEVERLYQQREDAQRNEEVKNAANDRELRKKWETRWENDRDSRVESWRKYKVDKKKKKGKPKKVLV</sequence>
<dbReference type="InterPro" id="IPR036869">
    <property type="entry name" value="J_dom_sf"/>
</dbReference>
<dbReference type="RefSeq" id="XP_025340635.1">
    <property type="nucleotide sequence ID" value="XM_025487187.1"/>
</dbReference>
<dbReference type="PROSITE" id="PS50076">
    <property type="entry name" value="DNAJ_2"/>
    <property type="match status" value="1"/>
</dbReference>
<dbReference type="Pfam" id="PF00226">
    <property type="entry name" value="DnaJ"/>
    <property type="match status" value="1"/>
</dbReference>
<dbReference type="CDD" id="cd06257">
    <property type="entry name" value="DnaJ"/>
    <property type="match status" value="1"/>
</dbReference>
<evidence type="ECO:0000259" key="2">
    <source>
        <dbReference type="PROSITE" id="PS50076"/>
    </source>
</evidence>
<dbReference type="Gene3D" id="1.10.287.110">
    <property type="entry name" value="DnaJ domain"/>
    <property type="match status" value="1"/>
</dbReference>
<feature type="region of interest" description="Disordered" evidence="1">
    <location>
        <begin position="155"/>
        <end position="179"/>
    </location>
</feature>
<reference evidence="3 4" key="1">
    <citation type="submission" date="2017-12" db="EMBL/GenBank/DDBJ databases">
        <title>Genome Sequence of a Multidrug-Resistant Candida haemulonii Isolate from a Patient with Chronic Leg Ulcers in Israel.</title>
        <authorList>
            <person name="Chow N.A."/>
            <person name="Gade L."/>
            <person name="Batra D."/>
            <person name="Rowe L.A."/>
            <person name="Ben-Ami R."/>
            <person name="Loparev V.N."/>
            <person name="Litvintseva A.P."/>
        </authorList>
    </citation>
    <scope>NUCLEOTIDE SEQUENCE [LARGE SCALE GENOMIC DNA]</scope>
    <source>
        <strain evidence="3 4">B11899</strain>
    </source>
</reference>
<dbReference type="STRING" id="45357.A0A2V1APJ6"/>
<dbReference type="VEuPathDB" id="FungiDB:CXQ85_003549"/>
<dbReference type="GeneID" id="37008879"/>
<organism evidence="3 4">
    <name type="scientific">Candidozyma haemuli</name>
    <dbReference type="NCBI Taxonomy" id="45357"/>
    <lineage>
        <taxon>Eukaryota</taxon>
        <taxon>Fungi</taxon>
        <taxon>Dikarya</taxon>
        <taxon>Ascomycota</taxon>
        <taxon>Saccharomycotina</taxon>
        <taxon>Pichiomycetes</taxon>
        <taxon>Metschnikowiaceae</taxon>
        <taxon>Candidozyma</taxon>
    </lineage>
</organism>
<dbReference type="SUPFAM" id="SSF46565">
    <property type="entry name" value="Chaperone J-domain"/>
    <property type="match status" value="1"/>
</dbReference>
<comment type="caution">
    <text evidence="3">The sequence shown here is derived from an EMBL/GenBank/DDBJ whole genome shotgun (WGS) entry which is preliminary data.</text>
</comment>
<dbReference type="PANTHER" id="PTHR46620:SF1">
    <property type="entry name" value="J DOMAIN-CONTAINING PROTEIN SPF31"/>
    <property type="match status" value="1"/>
</dbReference>
<evidence type="ECO:0000313" key="3">
    <source>
        <dbReference type="EMBL" id="PVH19695.1"/>
    </source>
</evidence>